<dbReference type="GO" id="GO:0140673">
    <property type="term" value="P:transcription elongation-coupled chromatin remodeling"/>
    <property type="evidence" value="ECO:0007669"/>
    <property type="project" value="TreeGrafter"/>
</dbReference>
<dbReference type="RefSeq" id="XP_038751137.1">
    <property type="nucleotide sequence ID" value="XM_038883542.1"/>
</dbReference>
<dbReference type="GO" id="GO:0016491">
    <property type="term" value="F:oxidoreductase activity"/>
    <property type="evidence" value="ECO:0007669"/>
    <property type="project" value="UniProtKB-KW"/>
</dbReference>
<sequence>MSKTDVTLVGVGNIGAAMVNIWRESGLTVTMWNRNPERPSLMGLVDMGAVFELNLRTAILRSDTIVICVSNYDNIKELLSPILPLDGAGRSMTVINITTGTSNQAREMESWLKSNGVARYFDGAIMVTPELVGTEHSSMYFSGENEAELSKVAAILEPLGKYHYVAEDSGAASLWDIAALAAMNGMFTGAIVAMNLLKRQRPDKGAKGAPSTEVPMKKIVLPLLTTFLTHIADIARALDEEAWNENFGNPVSMQLKGLQTIMDTLREERVSTEGLDLFERLMKRTVEEKGEGAGLAAMGTYLLQD</sequence>
<dbReference type="PANTHER" id="PTHR43580:SF2">
    <property type="entry name" value="CYTOKINE-LIKE NUCLEAR FACTOR N-PAC"/>
    <property type="match status" value="1"/>
</dbReference>
<dbReference type="InterPro" id="IPR036291">
    <property type="entry name" value="NAD(P)-bd_dom_sf"/>
</dbReference>
<dbReference type="GO" id="GO:0031491">
    <property type="term" value="F:nucleosome binding"/>
    <property type="evidence" value="ECO:0007669"/>
    <property type="project" value="TreeGrafter"/>
</dbReference>
<dbReference type="InterPro" id="IPR048666">
    <property type="entry name" value="RedAm-like_C"/>
</dbReference>
<dbReference type="GO" id="GO:0000785">
    <property type="term" value="C:chromatin"/>
    <property type="evidence" value="ECO:0007669"/>
    <property type="project" value="TreeGrafter"/>
</dbReference>
<proteinExistence type="predicted"/>
<evidence type="ECO:0000313" key="4">
    <source>
        <dbReference type="Proteomes" id="UP000781932"/>
    </source>
</evidence>
<dbReference type="OrthoDB" id="435038at2759"/>
<dbReference type="InterPro" id="IPR006115">
    <property type="entry name" value="6PGDH_NADP-bd"/>
</dbReference>
<feature type="domain" description="6-phosphogluconate dehydrogenase NADP-binding" evidence="1">
    <location>
        <begin position="6"/>
        <end position="161"/>
    </location>
</feature>
<dbReference type="Pfam" id="PF03446">
    <property type="entry name" value="NAD_binding_2"/>
    <property type="match status" value="1"/>
</dbReference>
<name>A0A9P6IIB3_9PEZI</name>
<dbReference type="GeneID" id="62156616"/>
<dbReference type="EMBL" id="JAATWM020000002">
    <property type="protein sequence ID" value="KAF9881676.1"/>
    <property type="molecule type" value="Genomic_DNA"/>
</dbReference>
<dbReference type="Pfam" id="PF21761">
    <property type="entry name" value="RedAm-like_C"/>
    <property type="match status" value="1"/>
</dbReference>
<evidence type="ECO:0000313" key="3">
    <source>
        <dbReference type="EMBL" id="KAF9881676.1"/>
    </source>
</evidence>
<dbReference type="PANTHER" id="PTHR43580">
    <property type="entry name" value="OXIDOREDUCTASE GLYR1-RELATED"/>
    <property type="match status" value="1"/>
</dbReference>
<reference evidence="3" key="2">
    <citation type="submission" date="2020-11" db="EMBL/GenBank/DDBJ databases">
        <title>Whole genome sequencing of Colletotrichum sp.</title>
        <authorList>
            <person name="Li H."/>
        </authorList>
    </citation>
    <scope>NUCLEOTIDE SEQUENCE</scope>
    <source>
        <strain evidence="3">CkLH20</strain>
    </source>
</reference>
<gene>
    <name evidence="3" type="ORF">CkaCkLH20_00822</name>
</gene>
<protein>
    <recommendedName>
        <fullName evidence="5">6-phosphogluconate dehydrogenase NADP-binding domain-containing protein</fullName>
    </recommendedName>
</protein>
<evidence type="ECO:0000259" key="2">
    <source>
        <dbReference type="Pfam" id="PF21761"/>
    </source>
</evidence>
<dbReference type="InterPro" id="IPR051265">
    <property type="entry name" value="HIBADH-related_NP60_sf"/>
</dbReference>
<dbReference type="InterPro" id="IPR013328">
    <property type="entry name" value="6PGD_dom2"/>
</dbReference>
<comment type="caution">
    <text evidence="3">The sequence shown here is derived from an EMBL/GenBank/DDBJ whole genome shotgun (WGS) entry which is preliminary data.</text>
</comment>
<evidence type="ECO:0000259" key="1">
    <source>
        <dbReference type="Pfam" id="PF03446"/>
    </source>
</evidence>
<accession>A0A9P6IIB3</accession>
<dbReference type="Gene3D" id="3.40.50.720">
    <property type="entry name" value="NAD(P)-binding Rossmann-like Domain"/>
    <property type="match status" value="1"/>
</dbReference>
<dbReference type="SUPFAM" id="SSF51735">
    <property type="entry name" value="NAD(P)-binding Rossmann-fold domains"/>
    <property type="match status" value="1"/>
</dbReference>
<feature type="domain" description="NADPH-dependent reductive aminase-like C-terminal" evidence="2">
    <location>
        <begin position="168"/>
        <end position="294"/>
    </location>
</feature>
<evidence type="ECO:0008006" key="5">
    <source>
        <dbReference type="Google" id="ProtNLM"/>
    </source>
</evidence>
<dbReference type="Proteomes" id="UP000781932">
    <property type="component" value="Unassembled WGS sequence"/>
</dbReference>
<dbReference type="GO" id="GO:0050661">
    <property type="term" value="F:NADP binding"/>
    <property type="evidence" value="ECO:0007669"/>
    <property type="project" value="InterPro"/>
</dbReference>
<dbReference type="Gene3D" id="1.10.1040.10">
    <property type="entry name" value="N-(1-d-carboxylethyl)-l-norvaline Dehydrogenase, domain 2"/>
    <property type="match status" value="1"/>
</dbReference>
<reference evidence="3" key="1">
    <citation type="submission" date="2020-03" db="EMBL/GenBank/DDBJ databases">
        <authorList>
            <person name="He L."/>
        </authorList>
    </citation>
    <scope>NUCLEOTIDE SEQUENCE</scope>
    <source>
        <strain evidence="3">CkLH20</strain>
    </source>
</reference>
<dbReference type="GO" id="GO:0003677">
    <property type="term" value="F:DNA binding"/>
    <property type="evidence" value="ECO:0007669"/>
    <property type="project" value="TreeGrafter"/>
</dbReference>
<dbReference type="AlphaFoldDB" id="A0A9P6IIB3"/>
<keyword evidence="4" id="KW-1185">Reference proteome</keyword>
<organism evidence="3 4">
    <name type="scientific">Colletotrichum karsti</name>
    <dbReference type="NCBI Taxonomy" id="1095194"/>
    <lineage>
        <taxon>Eukaryota</taxon>
        <taxon>Fungi</taxon>
        <taxon>Dikarya</taxon>
        <taxon>Ascomycota</taxon>
        <taxon>Pezizomycotina</taxon>
        <taxon>Sordariomycetes</taxon>
        <taxon>Hypocreomycetidae</taxon>
        <taxon>Glomerellales</taxon>
        <taxon>Glomerellaceae</taxon>
        <taxon>Colletotrichum</taxon>
        <taxon>Colletotrichum boninense species complex</taxon>
    </lineage>
</organism>